<comment type="caution">
    <text evidence="2">The sequence shown here is derived from an EMBL/GenBank/DDBJ whole genome shotgun (WGS) entry which is preliminary data.</text>
</comment>
<dbReference type="Gene3D" id="1.25.40.20">
    <property type="entry name" value="Ankyrin repeat-containing domain"/>
    <property type="match status" value="1"/>
</dbReference>
<organism evidence="2 3">
    <name type="scientific">Reticulomyxa filosa</name>
    <dbReference type="NCBI Taxonomy" id="46433"/>
    <lineage>
        <taxon>Eukaryota</taxon>
        <taxon>Sar</taxon>
        <taxon>Rhizaria</taxon>
        <taxon>Retaria</taxon>
        <taxon>Foraminifera</taxon>
        <taxon>Monothalamids</taxon>
        <taxon>Reticulomyxidae</taxon>
        <taxon>Reticulomyxa</taxon>
    </lineage>
</organism>
<dbReference type="InterPro" id="IPR036770">
    <property type="entry name" value="Ankyrin_rpt-contain_sf"/>
</dbReference>
<feature type="transmembrane region" description="Helical" evidence="1">
    <location>
        <begin position="7"/>
        <end position="24"/>
    </location>
</feature>
<protein>
    <submittedName>
        <fullName evidence="2">Uncharacterized protein</fullName>
    </submittedName>
</protein>
<keyword evidence="1" id="KW-1133">Transmembrane helix</keyword>
<accession>X6M0F8</accession>
<evidence type="ECO:0000256" key="1">
    <source>
        <dbReference type="SAM" id="Phobius"/>
    </source>
</evidence>
<keyword evidence="1" id="KW-0472">Membrane</keyword>
<gene>
    <name evidence="2" type="ORF">RFI_30942</name>
</gene>
<dbReference type="EMBL" id="ASPP01027133">
    <property type="protein sequence ID" value="ETO06450.1"/>
    <property type="molecule type" value="Genomic_DNA"/>
</dbReference>
<proteinExistence type="predicted"/>
<keyword evidence="3" id="KW-1185">Reference proteome</keyword>
<sequence>MIIKLRKHYVLTCFCFLFYTLIFFEDSNSRDKDLHTAEAKRCTNSLKKDLDSELLSALLLDLGANSNICNNTSMINRNMPFHFACAFGNIALIQVLVQNFTDAIDITSPEQLALDTPLHLGRPFFKKKESICTYFFRKKVVMYVCTIDIYAFKKNACENGHKSTTKDAFCRVLIFKNKDTNTYVMRE</sequence>
<name>X6M0F8_RETFI</name>
<dbReference type="Proteomes" id="UP000023152">
    <property type="component" value="Unassembled WGS sequence"/>
</dbReference>
<dbReference type="SUPFAM" id="SSF48403">
    <property type="entry name" value="Ankyrin repeat"/>
    <property type="match status" value="1"/>
</dbReference>
<dbReference type="AlphaFoldDB" id="X6M0F8"/>
<evidence type="ECO:0000313" key="3">
    <source>
        <dbReference type="Proteomes" id="UP000023152"/>
    </source>
</evidence>
<evidence type="ECO:0000313" key="2">
    <source>
        <dbReference type="EMBL" id="ETO06450.1"/>
    </source>
</evidence>
<keyword evidence="1" id="KW-0812">Transmembrane</keyword>
<reference evidence="2 3" key="1">
    <citation type="journal article" date="2013" name="Curr. Biol.">
        <title>The Genome of the Foraminiferan Reticulomyxa filosa.</title>
        <authorList>
            <person name="Glockner G."/>
            <person name="Hulsmann N."/>
            <person name="Schleicher M."/>
            <person name="Noegel A.A."/>
            <person name="Eichinger L."/>
            <person name="Gallinger C."/>
            <person name="Pawlowski J."/>
            <person name="Sierra R."/>
            <person name="Euteneuer U."/>
            <person name="Pillet L."/>
            <person name="Moustafa A."/>
            <person name="Platzer M."/>
            <person name="Groth M."/>
            <person name="Szafranski K."/>
            <person name="Schliwa M."/>
        </authorList>
    </citation>
    <scope>NUCLEOTIDE SEQUENCE [LARGE SCALE GENOMIC DNA]</scope>
</reference>